<dbReference type="Pfam" id="PF12277">
    <property type="entry name" value="DUF3618"/>
    <property type="match status" value="1"/>
</dbReference>
<dbReference type="RefSeq" id="WP_248825860.1">
    <property type="nucleotide sequence ID" value="NZ_JALKFT010000019.1"/>
</dbReference>
<evidence type="ECO:0000256" key="1">
    <source>
        <dbReference type="SAM" id="MobiDB-lite"/>
    </source>
</evidence>
<reference evidence="2 3" key="1">
    <citation type="submission" date="2022-04" db="EMBL/GenBank/DDBJ databases">
        <title>Genome diversity in the genus Frankia.</title>
        <authorList>
            <person name="Carlos-Shanley C."/>
            <person name="Hahn D."/>
        </authorList>
    </citation>
    <scope>NUCLEOTIDE SEQUENCE [LARGE SCALE GENOMIC DNA]</scope>
    <source>
        <strain evidence="2 3">Ag45/Mut15</strain>
    </source>
</reference>
<name>A0ABT0K291_9ACTN</name>
<accession>A0ABT0K291</accession>
<gene>
    <name evidence="2" type="ORF">MXD59_18000</name>
</gene>
<organism evidence="2 3">
    <name type="scientific">Frankia umida</name>
    <dbReference type="NCBI Taxonomy" id="573489"/>
    <lineage>
        <taxon>Bacteria</taxon>
        <taxon>Bacillati</taxon>
        <taxon>Actinomycetota</taxon>
        <taxon>Actinomycetes</taxon>
        <taxon>Frankiales</taxon>
        <taxon>Frankiaceae</taxon>
        <taxon>Frankia</taxon>
    </lineage>
</organism>
<keyword evidence="3" id="KW-1185">Reference proteome</keyword>
<dbReference type="Proteomes" id="UP001201873">
    <property type="component" value="Unassembled WGS sequence"/>
</dbReference>
<sequence>MPQDPAAIQQQIEETRAELAETIDAIAEIVSPRRVAERAQEQLRVRTTELRQRYGPVLGLAPAPSPETALTPGVPSGAPPGVDTGAPRVVRAVRWDRVVLATSTLVLFVGGVRRRRRRHASR</sequence>
<proteinExistence type="predicted"/>
<feature type="region of interest" description="Disordered" evidence="1">
    <location>
        <begin position="62"/>
        <end position="85"/>
    </location>
</feature>
<evidence type="ECO:0000313" key="2">
    <source>
        <dbReference type="EMBL" id="MCK9877644.1"/>
    </source>
</evidence>
<dbReference type="EMBL" id="JALKFT010000019">
    <property type="protein sequence ID" value="MCK9877644.1"/>
    <property type="molecule type" value="Genomic_DNA"/>
</dbReference>
<protein>
    <submittedName>
        <fullName evidence="2">DUF3618 domain-containing protein</fullName>
    </submittedName>
</protein>
<comment type="caution">
    <text evidence="2">The sequence shown here is derived from an EMBL/GenBank/DDBJ whole genome shotgun (WGS) entry which is preliminary data.</text>
</comment>
<dbReference type="InterPro" id="IPR022062">
    <property type="entry name" value="DUF3618"/>
</dbReference>
<evidence type="ECO:0000313" key="3">
    <source>
        <dbReference type="Proteomes" id="UP001201873"/>
    </source>
</evidence>